<evidence type="ECO:0000313" key="2">
    <source>
        <dbReference type="EMBL" id="CAI9568002.1"/>
    </source>
</evidence>
<evidence type="ECO:0000313" key="3">
    <source>
        <dbReference type="Proteomes" id="UP001162483"/>
    </source>
</evidence>
<comment type="caution">
    <text evidence="2">The sequence shown here is derived from an EMBL/GenBank/DDBJ whole genome shotgun (WGS) entry which is preliminary data.</text>
</comment>
<gene>
    <name evidence="2" type="ORF">SPARVUS_LOCUS6631752</name>
</gene>
<feature type="non-terminal residue" evidence="2">
    <location>
        <position position="106"/>
    </location>
</feature>
<sequence>MYVKWFDTVMLYYVIFSEFSECHFLSFSNFPPFRPPYVPTLAGDRTQKTDAGICRRTLQGTLQEGHRGSAGQGKRRTDPGAALQGIPECSSGLLLVLHSGIPPGKL</sequence>
<protein>
    <submittedName>
        <fullName evidence="2">Uncharacterized protein</fullName>
    </submittedName>
</protein>
<organism evidence="2 3">
    <name type="scientific">Staurois parvus</name>
    <dbReference type="NCBI Taxonomy" id="386267"/>
    <lineage>
        <taxon>Eukaryota</taxon>
        <taxon>Metazoa</taxon>
        <taxon>Chordata</taxon>
        <taxon>Craniata</taxon>
        <taxon>Vertebrata</taxon>
        <taxon>Euteleostomi</taxon>
        <taxon>Amphibia</taxon>
        <taxon>Batrachia</taxon>
        <taxon>Anura</taxon>
        <taxon>Neobatrachia</taxon>
        <taxon>Ranoidea</taxon>
        <taxon>Ranidae</taxon>
        <taxon>Staurois</taxon>
    </lineage>
</organism>
<keyword evidence="3" id="KW-1185">Reference proteome</keyword>
<accession>A0ABN9D6A2</accession>
<dbReference type="Proteomes" id="UP001162483">
    <property type="component" value="Unassembled WGS sequence"/>
</dbReference>
<feature type="region of interest" description="Disordered" evidence="1">
    <location>
        <begin position="61"/>
        <end position="81"/>
    </location>
</feature>
<dbReference type="EMBL" id="CATNWA010014140">
    <property type="protein sequence ID" value="CAI9568002.1"/>
    <property type="molecule type" value="Genomic_DNA"/>
</dbReference>
<proteinExistence type="predicted"/>
<reference evidence="2" key="1">
    <citation type="submission" date="2023-05" db="EMBL/GenBank/DDBJ databases">
        <authorList>
            <person name="Stuckert A."/>
        </authorList>
    </citation>
    <scope>NUCLEOTIDE SEQUENCE</scope>
</reference>
<evidence type="ECO:0000256" key="1">
    <source>
        <dbReference type="SAM" id="MobiDB-lite"/>
    </source>
</evidence>
<name>A0ABN9D6A2_9NEOB</name>